<protein>
    <submittedName>
        <fullName evidence="1">Uncharacterized protein</fullName>
    </submittedName>
</protein>
<evidence type="ECO:0000313" key="2">
    <source>
        <dbReference type="Proteomes" id="UP000481087"/>
    </source>
</evidence>
<accession>A0A6L8V001</accession>
<gene>
    <name evidence="1" type="ORF">GQF01_10755</name>
</gene>
<dbReference type="RefSeq" id="WP_161406791.1">
    <property type="nucleotide sequence ID" value="NZ_WTUZ01000014.1"/>
</dbReference>
<reference evidence="1 2" key="1">
    <citation type="submission" date="2019-12" db="EMBL/GenBank/DDBJ databases">
        <title>Paenibacillus sp. nov. sp. isolated from soil.</title>
        <authorList>
            <person name="Kim J."/>
            <person name="Jeong S.E."/>
            <person name="Jung H.S."/>
            <person name="Jeon C.O."/>
        </authorList>
    </citation>
    <scope>NUCLEOTIDE SEQUENCE [LARGE SCALE GENOMIC DNA]</scope>
    <source>
        <strain evidence="1 2">5J-6</strain>
    </source>
</reference>
<proteinExistence type="predicted"/>
<comment type="caution">
    <text evidence="1">The sequence shown here is derived from an EMBL/GenBank/DDBJ whole genome shotgun (WGS) entry which is preliminary data.</text>
</comment>
<dbReference type="EMBL" id="WTUZ01000014">
    <property type="protein sequence ID" value="MZQ82590.1"/>
    <property type="molecule type" value="Genomic_DNA"/>
</dbReference>
<organism evidence="1 2">
    <name type="scientific">Paenibacillus silvestris</name>
    <dbReference type="NCBI Taxonomy" id="2606219"/>
    <lineage>
        <taxon>Bacteria</taxon>
        <taxon>Bacillati</taxon>
        <taxon>Bacillota</taxon>
        <taxon>Bacilli</taxon>
        <taxon>Bacillales</taxon>
        <taxon>Paenibacillaceae</taxon>
        <taxon>Paenibacillus</taxon>
    </lineage>
</organism>
<dbReference type="AlphaFoldDB" id="A0A6L8V001"/>
<sequence length="206" mass="22451">MMSRNEKKHKVKSKRMVAAGIVSLTVVLTASAGISYADMDIAGAMASWFNKKTEQVIQGLDQSMKSETDAQKELLKKELQLRLEASTRSLESYTDKQKQLHLQALEQHAQSLLAATDVKTEQDRIQILNKLQSILDSAKGAMDTLAASYVPPAMVFTQSPPVILVPTPPPVLPPAQPPTAPPPTVIKDVYGQQSDASVSHVTYNQS</sequence>
<name>A0A6L8V001_9BACL</name>
<keyword evidence="2" id="KW-1185">Reference proteome</keyword>
<dbReference type="Proteomes" id="UP000481087">
    <property type="component" value="Unassembled WGS sequence"/>
</dbReference>
<evidence type="ECO:0000313" key="1">
    <source>
        <dbReference type="EMBL" id="MZQ82590.1"/>
    </source>
</evidence>